<dbReference type="PANTHER" id="PTHR30163">
    <property type="entry name" value="MEMBRANE-BOUND LYTIC MUREIN TRANSGLYCOSYLASE B"/>
    <property type="match status" value="1"/>
</dbReference>
<dbReference type="EMBL" id="MIQH01000618">
    <property type="protein sequence ID" value="OIR24537.1"/>
    <property type="molecule type" value="Genomic_DNA"/>
</dbReference>
<dbReference type="InterPro" id="IPR036365">
    <property type="entry name" value="PGBD-like_sf"/>
</dbReference>
<dbReference type="AlphaFoldDB" id="A0A1J5U845"/>
<dbReference type="InterPro" id="IPR023346">
    <property type="entry name" value="Lysozyme-like_dom_sf"/>
</dbReference>
<dbReference type="Proteomes" id="UP000182798">
    <property type="component" value="Unassembled WGS sequence"/>
</dbReference>
<feature type="domain" description="Peptidoglycan binding-like" evidence="1">
    <location>
        <begin position="333"/>
        <end position="388"/>
    </location>
</feature>
<dbReference type="InterPro" id="IPR011970">
    <property type="entry name" value="MltB_2"/>
</dbReference>
<dbReference type="RefSeq" id="WP_071564535.1">
    <property type="nucleotide sequence ID" value="NZ_FQNS01000053.1"/>
</dbReference>
<dbReference type="Gene3D" id="1.10.101.10">
    <property type="entry name" value="PGBD-like superfamily/PGBD"/>
    <property type="match status" value="1"/>
</dbReference>
<dbReference type="Pfam" id="PF13406">
    <property type="entry name" value="SLT_2"/>
    <property type="match status" value="1"/>
</dbReference>
<dbReference type="Pfam" id="PF01471">
    <property type="entry name" value="PG_binding_1"/>
    <property type="match status" value="1"/>
</dbReference>
<organism evidence="3 4">
    <name type="scientific">Bathymodiolus thermophilus thioautotrophic gill symbiont</name>
    <dbReference type="NCBI Taxonomy" id="2360"/>
    <lineage>
        <taxon>Bacteria</taxon>
        <taxon>Pseudomonadati</taxon>
        <taxon>Pseudomonadota</taxon>
        <taxon>Gammaproteobacteria</taxon>
        <taxon>sulfur-oxidizing symbionts</taxon>
    </lineage>
</organism>
<dbReference type="InterPro" id="IPR002477">
    <property type="entry name" value="Peptidoglycan-bd-like"/>
</dbReference>
<accession>A0A1J5U845</accession>
<dbReference type="Gene3D" id="1.10.8.350">
    <property type="entry name" value="Bacterial muramidase"/>
    <property type="match status" value="1"/>
</dbReference>
<dbReference type="InterPro" id="IPR031304">
    <property type="entry name" value="SLT_2"/>
</dbReference>
<evidence type="ECO:0000259" key="1">
    <source>
        <dbReference type="Pfam" id="PF01471"/>
    </source>
</evidence>
<dbReference type="GO" id="GO:0009253">
    <property type="term" value="P:peptidoglycan catabolic process"/>
    <property type="evidence" value="ECO:0007669"/>
    <property type="project" value="TreeGrafter"/>
</dbReference>
<sequence>MSAYTSVANTRDDTLSVENAQSFEAFLQDIRVKAMKQGVSKVTLDRALTGLTLNPKVIKYDRNQAEFSLNFWRYITSRVSANRLEKGKIKLKENRVLLNAVYQKYGVPPSILVAFWGLETNYGKNVGKMNLVRSLATLSFDLRRRKFFTRELLALLKLIDEGKLPFDAQGSWAGAMGNTQFMPSNVATYAIDADNNGKLDLWHSKIDIFHSSSNFLKRIGWHRGEKWGREVTVPVGFDFSLATLKIKKPIGKWQKLGIRNAAGEDLPKASLKASLILPMGVNGPAFLVYRNFHAILRWNRSILYALSVGHLSDRLLDNQALVAEPIIEPLLNREDVAFIQTTLNDLGFDAGKPDGISGPKTRQATRQFQRYLGFPIDGYVGYQLLQQLKTP</sequence>
<feature type="domain" description="Transglycosylase SLT" evidence="2">
    <location>
        <begin position="22"/>
        <end position="313"/>
    </location>
</feature>
<reference evidence="4" key="1">
    <citation type="submission" date="2016-09" db="EMBL/GenBank/DDBJ databases">
        <title>Genome Sequence of Bathymodiolus thermophilus sulfur-oxidizing gill endosymbiont.</title>
        <authorList>
            <person name="Ponnudurai R."/>
            <person name="Kleiner M."/>
            <person name="Sayavedra L."/>
            <person name="Thuermer A."/>
            <person name="Felbeck H."/>
            <person name="Schlueter R."/>
            <person name="Schweder T."/>
            <person name="Markert S."/>
        </authorList>
    </citation>
    <scope>NUCLEOTIDE SEQUENCE [LARGE SCALE GENOMIC DNA]</scope>
    <source>
        <strain evidence="4">BAT/CrabSpa'14</strain>
    </source>
</reference>
<protein>
    <submittedName>
        <fullName evidence="3">Lytic murein transglycosylase</fullName>
    </submittedName>
</protein>
<name>A0A1J5U845_9GAMM</name>
<dbReference type="CDD" id="cd13399">
    <property type="entry name" value="Slt35-like"/>
    <property type="match status" value="1"/>
</dbReference>
<dbReference type="SUPFAM" id="SSF53955">
    <property type="entry name" value="Lysozyme-like"/>
    <property type="match status" value="1"/>
</dbReference>
<dbReference type="OrthoDB" id="9772911at2"/>
<proteinExistence type="predicted"/>
<dbReference type="InterPro" id="IPR043426">
    <property type="entry name" value="MltB-like"/>
</dbReference>
<dbReference type="Gene3D" id="1.10.530.10">
    <property type="match status" value="1"/>
</dbReference>
<dbReference type="PANTHER" id="PTHR30163:SF8">
    <property type="entry name" value="LYTIC MUREIN TRANSGLYCOSYLASE"/>
    <property type="match status" value="1"/>
</dbReference>
<dbReference type="GO" id="GO:0008933">
    <property type="term" value="F:peptidoglycan lytic transglycosylase activity"/>
    <property type="evidence" value="ECO:0007669"/>
    <property type="project" value="TreeGrafter"/>
</dbReference>
<evidence type="ECO:0000313" key="3">
    <source>
        <dbReference type="EMBL" id="OIR24537.1"/>
    </source>
</evidence>
<comment type="caution">
    <text evidence="3">The sequence shown here is derived from an EMBL/GenBank/DDBJ whole genome shotgun (WGS) entry which is preliminary data.</text>
</comment>
<evidence type="ECO:0000313" key="4">
    <source>
        <dbReference type="Proteomes" id="UP000182798"/>
    </source>
</evidence>
<gene>
    <name evidence="3" type="ORF">BGC33_14685</name>
</gene>
<evidence type="ECO:0000259" key="2">
    <source>
        <dbReference type="Pfam" id="PF13406"/>
    </source>
</evidence>
<dbReference type="InterPro" id="IPR036366">
    <property type="entry name" value="PGBDSf"/>
</dbReference>
<dbReference type="NCBIfam" id="TIGR02283">
    <property type="entry name" value="MltB_2"/>
    <property type="match status" value="1"/>
</dbReference>
<dbReference type="SUPFAM" id="SSF47090">
    <property type="entry name" value="PGBD-like"/>
    <property type="match status" value="1"/>
</dbReference>